<reference evidence="2" key="1">
    <citation type="journal article" date="2020" name="Stud. Mycol.">
        <title>101 Dothideomycetes genomes: a test case for predicting lifestyles and emergence of pathogens.</title>
        <authorList>
            <person name="Haridas S."/>
            <person name="Albert R."/>
            <person name="Binder M."/>
            <person name="Bloem J."/>
            <person name="Labutti K."/>
            <person name="Salamov A."/>
            <person name="Andreopoulos B."/>
            <person name="Baker S."/>
            <person name="Barry K."/>
            <person name="Bills G."/>
            <person name="Bluhm B."/>
            <person name="Cannon C."/>
            <person name="Castanera R."/>
            <person name="Culley D."/>
            <person name="Daum C."/>
            <person name="Ezra D."/>
            <person name="Gonzalez J."/>
            <person name="Henrissat B."/>
            <person name="Kuo A."/>
            <person name="Liang C."/>
            <person name="Lipzen A."/>
            <person name="Lutzoni F."/>
            <person name="Magnuson J."/>
            <person name="Mondo S."/>
            <person name="Nolan M."/>
            <person name="Ohm R."/>
            <person name="Pangilinan J."/>
            <person name="Park H.-J."/>
            <person name="Ramirez L."/>
            <person name="Alfaro M."/>
            <person name="Sun H."/>
            <person name="Tritt A."/>
            <person name="Yoshinaga Y."/>
            <person name="Zwiers L.-H."/>
            <person name="Turgeon B."/>
            <person name="Goodwin S."/>
            <person name="Spatafora J."/>
            <person name="Crous P."/>
            <person name="Grigoriev I."/>
        </authorList>
    </citation>
    <scope>NUCLEOTIDE SEQUENCE</scope>
    <source>
        <strain evidence="2">CBS 269.34</strain>
    </source>
</reference>
<feature type="compositionally biased region" description="Low complexity" evidence="1">
    <location>
        <begin position="75"/>
        <end position="84"/>
    </location>
</feature>
<dbReference type="Proteomes" id="UP000799750">
    <property type="component" value="Unassembled WGS sequence"/>
</dbReference>
<feature type="region of interest" description="Disordered" evidence="1">
    <location>
        <begin position="24"/>
        <end position="43"/>
    </location>
</feature>
<dbReference type="AlphaFoldDB" id="A0A6A6R3E6"/>
<protein>
    <submittedName>
        <fullName evidence="2">Uncharacterized protein</fullName>
    </submittedName>
</protein>
<keyword evidence="3" id="KW-1185">Reference proteome</keyword>
<evidence type="ECO:0000313" key="3">
    <source>
        <dbReference type="Proteomes" id="UP000799750"/>
    </source>
</evidence>
<accession>A0A6A6R3E6</accession>
<gene>
    <name evidence="2" type="ORF">BU16DRAFT_289213</name>
</gene>
<sequence>MLSGIQTRCNESCGICHTLTVNPKSGNSHSLPSKHNHGTSCPKSLTRITFPRIHPREAPDPEILCATQTHFHSLSSSHLPSTNLVPRSSNPTAPMDRELPQTRDPPLGNTTVVHQQPNSTLLMQHAPPPPLTCQCAYCSLNRKRESRPGPYLAPYMNYLLGLDPLDPKQKHLRKLGTYGYILYHKLPVLRWYVARWVREKRWGRQGEKKEGGTVVESTAASDSAGSARVSFEEPPMPCYQKYGGHPIRKGELAGKNRGVGLEEDAAGTWGWNAWKAWWGES</sequence>
<name>A0A6A6R3E6_9PEZI</name>
<proteinExistence type="predicted"/>
<feature type="region of interest" description="Disordered" evidence="1">
    <location>
        <begin position="205"/>
        <end position="232"/>
    </location>
</feature>
<evidence type="ECO:0000313" key="2">
    <source>
        <dbReference type="EMBL" id="KAF2498293.1"/>
    </source>
</evidence>
<evidence type="ECO:0000256" key="1">
    <source>
        <dbReference type="SAM" id="MobiDB-lite"/>
    </source>
</evidence>
<dbReference type="EMBL" id="MU004185">
    <property type="protein sequence ID" value="KAF2498293.1"/>
    <property type="molecule type" value="Genomic_DNA"/>
</dbReference>
<dbReference type="OrthoDB" id="10426960at2759"/>
<feature type="compositionally biased region" description="Polar residues" evidence="1">
    <location>
        <begin position="215"/>
        <end position="224"/>
    </location>
</feature>
<feature type="region of interest" description="Disordered" evidence="1">
    <location>
        <begin position="75"/>
        <end position="107"/>
    </location>
</feature>
<organism evidence="2 3">
    <name type="scientific">Lophium mytilinum</name>
    <dbReference type="NCBI Taxonomy" id="390894"/>
    <lineage>
        <taxon>Eukaryota</taxon>
        <taxon>Fungi</taxon>
        <taxon>Dikarya</taxon>
        <taxon>Ascomycota</taxon>
        <taxon>Pezizomycotina</taxon>
        <taxon>Dothideomycetes</taxon>
        <taxon>Pleosporomycetidae</taxon>
        <taxon>Mytilinidiales</taxon>
        <taxon>Mytilinidiaceae</taxon>
        <taxon>Lophium</taxon>
    </lineage>
</organism>